<dbReference type="SUPFAM" id="SSF53474">
    <property type="entry name" value="alpha/beta-Hydrolases"/>
    <property type="match status" value="1"/>
</dbReference>
<evidence type="ECO:0008006" key="9">
    <source>
        <dbReference type="Google" id="ProtNLM"/>
    </source>
</evidence>
<evidence type="ECO:0000256" key="1">
    <source>
        <dbReference type="ARBA" id="ARBA00009431"/>
    </source>
</evidence>
<dbReference type="EMBL" id="JAMZMK010000116">
    <property type="protein sequence ID" value="KAI7757459.1"/>
    <property type="molecule type" value="Genomic_DNA"/>
</dbReference>
<organism evidence="7 8">
    <name type="scientific">Ambrosia artemisiifolia</name>
    <name type="common">Common ragweed</name>
    <dbReference type="NCBI Taxonomy" id="4212"/>
    <lineage>
        <taxon>Eukaryota</taxon>
        <taxon>Viridiplantae</taxon>
        <taxon>Streptophyta</taxon>
        <taxon>Embryophyta</taxon>
        <taxon>Tracheophyta</taxon>
        <taxon>Spermatophyta</taxon>
        <taxon>Magnoliopsida</taxon>
        <taxon>eudicotyledons</taxon>
        <taxon>Gunneridae</taxon>
        <taxon>Pentapetalae</taxon>
        <taxon>asterids</taxon>
        <taxon>campanulids</taxon>
        <taxon>Asterales</taxon>
        <taxon>Asteraceae</taxon>
        <taxon>Asteroideae</taxon>
        <taxon>Heliantheae alliance</taxon>
        <taxon>Heliantheae</taxon>
        <taxon>Ambrosia</taxon>
    </lineage>
</organism>
<dbReference type="GO" id="GO:0006508">
    <property type="term" value="P:proteolysis"/>
    <property type="evidence" value="ECO:0007669"/>
    <property type="project" value="UniProtKB-KW"/>
</dbReference>
<dbReference type="Proteomes" id="UP001206925">
    <property type="component" value="Unassembled WGS sequence"/>
</dbReference>
<protein>
    <recommendedName>
        <fullName evidence="9">Serine carboxypeptidase-like 18</fullName>
    </recommendedName>
</protein>
<comment type="similarity">
    <text evidence="1">Belongs to the peptidase S10 family.</text>
</comment>
<proteinExistence type="inferred from homology"/>
<evidence type="ECO:0000256" key="6">
    <source>
        <dbReference type="SAM" id="SignalP"/>
    </source>
</evidence>
<comment type="caution">
    <text evidence="7">The sequence shown here is derived from an EMBL/GenBank/DDBJ whole genome shotgun (WGS) entry which is preliminary data.</text>
</comment>
<dbReference type="InterPro" id="IPR029058">
    <property type="entry name" value="AB_hydrolase_fold"/>
</dbReference>
<dbReference type="AlphaFoldDB" id="A0AAD5DDE5"/>
<evidence type="ECO:0000256" key="5">
    <source>
        <dbReference type="ARBA" id="ARBA00023180"/>
    </source>
</evidence>
<dbReference type="FunFam" id="3.40.50.12670:FF:000002">
    <property type="entry name" value="Carboxypeptidase"/>
    <property type="match status" value="1"/>
</dbReference>
<dbReference type="Pfam" id="PF00450">
    <property type="entry name" value="Peptidase_S10"/>
    <property type="match status" value="2"/>
</dbReference>
<accession>A0AAD5DDE5</accession>
<reference evidence="7" key="1">
    <citation type="submission" date="2022-06" db="EMBL/GenBank/DDBJ databases">
        <title>Uncovering the hologenomic basis of an extraordinary plant invasion.</title>
        <authorList>
            <person name="Bieker V.C."/>
            <person name="Martin M.D."/>
            <person name="Gilbert T."/>
            <person name="Hodgins K."/>
            <person name="Battlay P."/>
            <person name="Petersen B."/>
            <person name="Wilson J."/>
        </authorList>
    </citation>
    <scope>NUCLEOTIDE SEQUENCE</scope>
    <source>
        <strain evidence="7">AA19_3_7</strain>
        <tissue evidence="7">Leaf</tissue>
    </source>
</reference>
<evidence type="ECO:0000256" key="3">
    <source>
        <dbReference type="ARBA" id="ARBA00022670"/>
    </source>
</evidence>
<keyword evidence="2" id="KW-0121">Carboxypeptidase</keyword>
<keyword evidence="6" id="KW-0732">Signal</keyword>
<evidence type="ECO:0000313" key="7">
    <source>
        <dbReference type="EMBL" id="KAI7757459.1"/>
    </source>
</evidence>
<dbReference type="Gene3D" id="3.40.50.12670">
    <property type="match status" value="1"/>
</dbReference>
<keyword evidence="8" id="KW-1185">Reference proteome</keyword>
<dbReference type="PANTHER" id="PTHR11802">
    <property type="entry name" value="SERINE PROTEASE FAMILY S10 SERINE CARBOXYPEPTIDASE"/>
    <property type="match status" value="1"/>
</dbReference>
<dbReference type="PROSITE" id="PS00560">
    <property type="entry name" value="CARBOXYPEPT_SER_HIS"/>
    <property type="match status" value="1"/>
</dbReference>
<dbReference type="InterPro" id="IPR001563">
    <property type="entry name" value="Peptidase_S10"/>
</dbReference>
<dbReference type="InterPro" id="IPR033124">
    <property type="entry name" value="Ser_caboxypep_his_AS"/>
</dbReference>
<keyword evidence="5" id="KW-0325">Glycoprotein</keyword>
<feature type="chain" id="PRO_5042033364" description="Serine carboxypeptidase-like 18" evidence="6">
    <location>
        <begin position="27"/>
        <end position="490"/>
    </location>
</feature>
<evidence type="ECO:0000313" key="8">
    <source>
        <dbReference type="Proteomes" id="UP001206925"/>
    </source>
</evidence>
<keyword evidence="3" id="KW-0645">Protease</keyword>
<dbReference type="PRINTS" id="PR00724">
    <property type="entry name" value="CRBOXYPTASEC"/>
</dbReference>
<dbReference type="GO" id="GO:0019748">
    <property type="term" value="P:secondary metabolic process"/>
    <property type="evidence" value="ECO:0007669"/>
    <property type="project" value="TreeGrafter"/>
</dbReference>
<keyword evidence="4" id="KW-0378">Hydrolase</keyword>
<name>A0AAD5DDE5_AMBAR</name>
<gene>
    <name evidence="7" type="ORF">M8C21_003191</name>
</gene>
<dbReference type="Gene3D" id="3.40.50.1820">
    <property type="entry name" value="alpha/beta hydrolase"/>
    <property type="match status" value="2"/>
</dbReference>
<evidence type="ECO:0000256" key="2">
    <source>
        <dbReference type="ARBA" id="ARBA00022645"/>
    </source>
</evidence>
<evidence type="ECO:0000256" key="4">
    <source>
        <dbReference type="ARBA" id="ARBA00022801"/>
    </source>
</evidence>
<sequence>MISTSGLMQLGYLWLMVLGLATCTTSQTMVKSLPGYPGLLPFKLETGYIGVGENDTVQLFYYFVESEGKPGDDPLVIWLAGGPGCSALRAFFYEIGPLQLQYGEYRDDVPALELNPNSWTKACSKCDIFGCPNDNRIFIHERSYGIKRYIIGISHRNIFKEELSMQFVRDHPKFINNTIYVAGISYSGIVVPMVTEEIYKGNDAGLKPTLNIKGYLEGNPLTDKTEDVNSRVEFAYRMALISYELFESTKNNCKGEYANCNQNNLACMADITEVNKRVEDINIQQILDPDCDSKTNLVRDGNPTRHASRRHLRQNPIRMIPTRPSLKGVFCRGDLYKYATVWANDKNVQKALHIRKGTIKEWSLCNTDMTYNYGKPSMPAYNFNIQNSVAYHANLTKRNCRALIFSGDHDMMVPHVGTRKWILSLNLTITDSNWDAWYVYDQEAGYKTTYAHDDYSLVFATVKGAGHTAPEFKPVECFEMVKRWFVHTPI</sequence>
<dbReference type="PANTHER" id="PTHR11802:SF382">
    <property type="entry name" value="PEPTIDASE S10, SERINE CARBOXYPEPTIDASE, ALPHA_BETA HYDROLASE"/>
    <property type="match status" value="1"/>
</dbReference>
<dbReference type="GO" id="GO:0004185">
    <property type="term" value="F:serine-type carboxypeptidase activity"/>
    <property type="evidence" value="ECO:0007669"/>
    <property type="project" value="InterPro"/>
</dbReference>
<dbReference type="GO" id="GO:0016747">
    <property type="term" value="F:acyltransferase activity, transferring groups other than amino-acyl groups"/>
    <property type="evidence" value="ECO:0007669"/>
    <property type="project" value="TreeGrafter"/>
</dbReference>
<feature type="signal peptide" evidence="6">
    <location>
        <begin position="1"/>
        <end position="26"/>
    </location>
</feature>